<evidence type="ECO:0008006" key="9">
    <source>
        <dbReference type="Google" id="ProtNLM"/>
    </source>
</evidence>
<name>A0A383RKP4_PAEAL</name>
<dbReference type="Proteomes" id="UP000304148">
    <property type="component" value="Chromosome"/>
</dbReference>
<evidence type="ECO:0000256" key="2">
    <source>
        <dbReference type="ARBA" id="ARBA00007375"/>
    </source>
</evidence>
<feature type="transmembrane region" description="Helical" evidence="6">
    <location>
        <begin position="140"/>
        <end position="160"/>
    </location>
</feature>
<dbReference type="PANTHER" id="PTHR31885:SF6">
    <property type="entry name" value="GH04784P"/>
    <property type="match status" value="1"/>
</dbReference>
<dbReference type="EMBL" id="LS992241">
    <property type="protein sequence ID" value="SYX86876.1"/>
    <property type="molecule type" value="Genomic_DNA"/>
</dbReference>
<dbReference type="PANTHER" id="PTHR31885">
    <property type="entry name" value="GH04784P"/>
    <property type="match status" value="1"/>
</dbReference>
<feature type="transmembrane region" description="Helical" evidence="6">
    <location>
        <begin position="108"/>
        <end position="128"/>
    </location>
</feature>
<evidence type="ECO:0000313" key="7">
    <source>
        <dbReference type="EMBL" id="SYX86876.1"/>
    </source>
</evidence>
<feature type="transmembrane region" description="Helical" evidence="6">
    <location>
        <begin position="81"/>
        <end position="101"/>
    </location>
</feature>
<gene>
    <name evidence="7" type="ORF">PBLR_15302</name>
</gene>
<feature type="transmembrane region" description="Helical" evidence="6">
    <location>
        <begin position="5"/>
        <end position="21"/>
    </location>
</feature>
<reference evidence="8" key="1">
    <citation type="submission" date="2018-08" db="EMBL/GenBank/DDBJ databases">
        <authorList>
            <person name="Chevrot R."/>
        </authorList>
    </citation>
    <scope>NUCLEOTIDE SEQUENCE [LARGE SCALE GENOMIC DNA]</scope>
</reference>
<comment type="similarity">
    <text evidence="2">Belongs to the TMEM86 family.</text>
</comment>
<dbReference type="InterPro" id="IPR012506">
    <property type="entry name" value="TMEM86B-like"/>
</dbReference>
<feature type="transmembrane region" description="Helical" evidence="6">
    <location>
        <begin position="195"/>
        <end position="216"/>
    </location>
</feature>
<organism evidence="7 8">
    <name type="scientific">Paenibacillus alvei</name>
    <name type="common">Bacillus alvei</name>
    <dbReference type="NCBI Taxonomy" id="44250"/>
    <lineage>
        <taxon>Bacteria</taxon>
        <taxon>Bacillati</taxon>
        <taxon>Bacillota</taxon>
        <taxon>Bacilli</taxon>
        <taxon>Bacillales</taxon>
        <taxon>Paenibacillaceae</taxon>
        <taxon>Paenibacillus</taxon>
    </lineage>
</organism>
<dbReference type="RefSeq" id="WP_138188680.1">
    <property type="nucleotide sequence ID" value="NZ_LS992241.1"/>
</dbReference>
<protein>
    <recommendedName>
        <fullName evidence="9">Lysoplasmalogenase</fullName>
    </recommendedName>
</protein>
<feature type="transmembrane region" description="Helical" evidence="6">
    <location>
        <begin position="167"/>
        <end position="183"/>
    </location>
</feature>
<keyword evidence="4 6" id="KW-1133">Transmembrane helix</keyword>
<dbReference type="AlphaFoldDB" id="A0A383RKP4"/>
<comment type="subcellular location">
    <subcellularLocation>
        <location evidence="1">Membrane</location>
        <topology evidence="1">Multi-pass membrane protein</topology>
    </subcellularLocation>
</comment>
<feature type="transmembrane region" description="Helical" evidence="6">
    <location>
        <begin position="58"/>
        <end position="75"/>
    </location>
</feature>
<evidence type="ECO:0000313" key="8">
    <source>
        <dbReference type="Proteomes" id="UP000304148"/>
    </source>
</evidence>
<evidence type="ECO:0000256" key="3">
    <source>
        <dbReference type="ARBA" id="ARBA00022692"/>
    </source>
</evidence>
<evidence type="ECO:0000256" key="4">
    <source>
        <dbReference type="ARBA" id="ARBA00022989"/>
    </source>
</evidence>
<dbReference type="GO" id="GO:0016787">
    <property type="term" value="F:hydrolase activity"/>
    <property type="evidence" value="ECO:0007669"/>
    <property type="project" value="TreeGrafter"/>
</dbReference>
<sequence length="229" mass="25376">MLQKWLVFAIIVTGVIHLATLSLDSSLLNWIFKLLPMVLIIVLAVSSQPADKLKMYKVLVVIGLFFSIAGDALLLNNGNEWFMLGLLSFLLGHLFYVAAMIRRWEFSLLTLVCVIPIGLYSWLIGWQLHNGIMANSDNSALWLSVAIYVSVISVMCWTAIMSRNWHATVGAILFAVSDSILAWNKFVSAVPASGFWIMLTYFAAQLFIAGSIANVFGGNQLSKGRALRM</sequence>
<evidence type="ECO:0000256" key="1">
    <source>
        <dbReference type="ARBA" id="ARBA00004141"/>
    </source>
</evidence>
<keyword evidence="5 6" id="KW-0472">Membrane</keyword>
<feature type="transmembrane region" description="Helical" evidence="6">
    <location>
        <begin position="27"/>
        <end position="46"/>
    </location>
</feature>
<evidence type="ECO:0000256" key="5">
    <source>
        <dbReference type="ARBA" id="ARBA00023136"/>
    </source>
</evidence>
<dbReference type="Pfam" id="PF07947">
    <property type="entry name" value="YhhN"/>
    <property type="match status" value="1"/>
</dbReference>
<proteinExistence type="inferred from homology"/>
<keyword evidence="3 6" id="KW-0812">Transmembrane</keyword>
<dbReference type="GO" id="GO:0016020">
    <property type="term" value="C:membrane"/>
    <property type="evidence" value="ECO:0007669"/>
    <property type="project" value="UniProtKB-SubCell"/>
</dbReference>
<accession>A0A383RKP4</accession>
<evidence type="ECO:0000256" key="6">
    <source>
        <dbReference type="SAM" id="Phobius"/>
    </source>
</evidence>